<dbReference type="EMBL" id="JANIBM010000002">
    <property type="protein sequence ID" value="MCQ8179961.1"/>
    <property type="molecule type" value="Genomic_DNA"/>
</dbReference>
<organism evidence="1 2">
    <name type="scientific">Methylomonas aurea</name>
    <dbReference type="NCBI Taxonomy" id="2952224"/>
    <lineage>
        <taxon>Bacteria</taxon>
        <taxon>Pseudomonadati</taxon>
        <taxon>Pseudomonadota</taxon>
        <taxon>Gammaproteobacteria</taxon>
        <taxon>Methylococcales</taxon>
        <taxon>Methylococcaceae</taxon>
        <taxon>Methylomonas</taxon>
    </lineage>
</organism>
<name>A0ABT1UEY7_9GAMM</name>
<dbReference type="Proteomes" id="UP001524569">
    <property type="component" value="Unassembled WGS sequence"/>
</dbReference>
<protein>
    <submittedName>
        <fullName evidence="1">Uncharacterized protein</fullName>
    </submittedName>
</protein>
<proteinExistence type="predicted"/>
<sequence>MNKTAKTAHPYRIALHGMDSRTSKTMEMYLKGPCRGAAVVAAADEAQIDMIDADHAKAREILDQRKAAAPGRPIILLSLQTLQIDNTFFIKKPVSAEQILGVLDKIGPLLKAAENKPEPAPATPAKPQSAPASAPAAKTVLDVYVKPAKPTKPIDNAERQKTAKHQSAMQLNEGGFTAFLGTVGDIDFDDEAQLPTACYDPRQFFLGYVQSAAKTAGLQARPLRLSSIWKPLYLFPEQNEVWLDADDKQLRAFAGVAFKPGTANNMSLSALDPAAAAAERAPEKYQDLQAFIWKLAIWTSKGRFPIGLDIERPVFLQRWPNFTRLVITPDAMRIAALLVKTPTAPSAVCRVLNVKPQYVFVFISACHAIGILRQSEREADVVIAAPVPEKPKNEGLLRKILSKLRGA</sequence>
<accession>A0ABT1UEY7</accession>
<evidence type="ECO:0000313" key="2">
    <source>
        <dbReference type="Proteomes" id="UP001524569"/>
    </source>
</evidence>
<comment type="caution">
    <text evidence="1">The sequence shown here is derived from an EMBL/GenBank/DDBJ whole genome shotgun (WGS) entry which is preliminary data.</text>
</comment>
<dbReference type="RefSeq" id="WP_256609341.1">
    <property type="nucleotide sequence ID" value="NZ_JANIBM010000002.1"/>
</dbReference>
<keyword evidence="2" id="KW-1185">Reference proteome</keyword>
<gene>
    <name evidence="1" type="ORF">NP603_02460</name>
</gene>
<reference evidence="1 2" key="1">
    <citation type="submission" date="2022-07" db="EMBL/GenBank/DDBJ databases">
        <title>Methylomonas rivi sp. nov., Methylomonas rosea sp. nov., Methylomonas aureus sp. nov. and Methylomonas subterranea sp. nov., four novel methanotrophs isolated from a freshwater creek and the deep terrestrial subsurface.</title>
        <authorList>
            <person name="Abin C."/>
            <person name="Sankaranarayanan K."/>
            <person name="Garner C."/>
            <person name="Sindelar R."/>
            <person name="Kotary K."/>
            <person name="Garner R."/>
            <person name="Barclay S."/>
            <person name="Lawson P."/>
            <person name="Krumholz L."/>
        </authorList>
    </citation>
    <scope>NUCLEOTIDE SEQUENCE [LARGE SCALE GENOMIC DNA]</scope>
    <source>
        <strain evidence="1 2">SURF-1</strain>
    </source>
</reference>
<evidence type="ECO:0000313" key="1">
    <source>
        <dbReference type="EMBL" id="MCQ8179961.1"/>
    </source>
</evidence>